<keyword evidence="5" id="KW-1185">Reference proteome</keyword>
<dbReference type="GO" id="GO:0006024">
    <property type="term" value="P:glycosaminoglycan biosynthetic process"/>
    <property type="evidence" value="ECO:0007669"/>
    <property type="project" value="TreeGrafter"/>
</dbReference>
<dbReference type="InterPro" id="IPR008927">
    <property type="entry name" value="6-PGluconate_DH-like_C_sf"/>
</dbReference>
<evidence type="ECO:0000256" key="1">
    <source>
        <dbReference type="SAM" id="SignalP"/>
    </source>
</evidence>
<dbReference type="GO" id="GO:0005634">
    <property type="term" value="C:nucleus"/>
    <property type="evidence" value="ECO:0007669"/>
    <property type="project" value="TreeGrafter"/>
</dbReference>
<dbReference type="Gene3D" id="1.20.5.100">
    <property type="entry name" value="Cytochrome c1, transmembrane anchor, C-terminal"/>
    <property type="match status" value="1"/>
</dbReference>
<dbReference type="AlphaFoldDB" id="A0A2I2F612"/>
<name>A0A2I2F612_ASPCN</name>
<evidence type="ECO:0000259" key="3">
    <source>
        <dbReference type="Pfam" id="PF03721"/>
    </source>
</evidence>
<dbReference type="Pfam" id="PF03721">
    <property type="entry name" value="UDPG_MGDP_dh_N"/>
    <property type="match status" value="2"/>
</dbReference>
<organism evidence="4 5">
    <name type="scientific">Aspergillus candidus</name>
    <dbReference type="NCBI Taxonomy" id="41067"/>
    <lineage>
        <taxon>Eukaryota</taxon>
        <taxon>Fungi</taxon>
        <taxon>Dikarya</taxon>
        <taxon>Ascomycota</taxon>
        <taxon>Pezizomycotina</taxon>
        <taxon>Eurotiomycetes</taxon>
        <taxon>Eurotiomycetidae</taxon>
        <taxon>Eurotiales</taxon>
        <taxon>Aspergillaceae</taxon>
        <taxon>Aspergillus</taxon>
        <taxon>Aspergillus subgen. Circumdati</taxon>
    </lineage>
</organism>
<dbReference type="InterPro" id="IPR014026">
    <property type="entry name" value="UDP-Glc/GDP-Man_DH_dimer"/>
</dbReference>
<dbReference type="PANTHER" id="PTHR11374">
    <property type="entry name" value="UDP-GLUCOSE DEHYDROGENASE/UDP-MANNAC DEHYDROGENASE"/>
    <property type="match status" value="1"/>
</dbReference>
<dbReference type="EMBL" id="KZ559155">
    <property type="protein sequence ID" value="PLB36063.1"/>
    <property type="molecule type" value="Genomic_DNA"/>
</dbReference>
<feature type="chain" id="PRO_5014176677" evidence="1">
    <location>
        <begin position="22"/>
        <end position="402"/>
    </location>
</feature>
<dbReference type="SUPFAM" id="SSF48179">
    <property type="entry name" value="6-phosphogluconate dehydrogenase C-terminal domain-like"/>
    <property type="match status" value="1"/>
</dbReference>
<dbReference type="InterPro" id="IPR036291">
    <property type="entry name" value="NAD(P)-bd_dom_sf"/>
</dbReference>
<reference evidence="4 5" key="1">
    <citation type="submission" date="2017-12" db="EMBL/GenBank/DDBJ databases">
        <authorList>
            <consortium name="DOE Joint Genome Institute"/>
            <person name="Haridas S."/>
            <person name="Kjaerbolling I."/>
            <person name="Vesth T.C."/>
            <person name="Frisvad J.C."/>
            <person name="Nybo J.L."/>
            <person name="Theobald S."/>
            <person name="Kuo A."/>
            <person name="Bowyer P."/>
            <person name="Matsuda Y."/>
            <person name="Mondo S."/>
            <person name="Lyhne E.K."/>
            <person name="Kogle M.E."/>
            <person name="Clum A."/>
            <person name="Lipzen A."/>
            <person name="Salamov A."/>
            <person name="Ngan C.Y."/>
            <person name="Daum C."/>
            <person name="Chiniquy J."/>
            <person name="Barry K."/>
            <person name="LaButti K."/>
            <person name="Simmons B.A."/>
            <person name="Magnuson J.K."/>
            <person name="Mortensen U.H."/>
            <person name="Larsen T.O."/>
            <person name="Grigoriev I.V."/>
            <person name="Baker S.E."/>
            <person name="Andersen M.R."/>
            <person name="Nordberg H.P."/>
            <person name="Cantor M.N."/>
            <person name="Hua S.X."/>
        </authorList>
    </citation>
    <scope>NUCLEOTIDE SEQUENCE [LARGE SCALE GENOMIC DNA]</scope>
    <source>
        <strain evidence="4 5">CBS 102.13</strain>
    </source>
</reference>
<dbReference type="GO" id="GO:0003979">
    <property type="term" value="F:UDP-glucose 6-dehydrogenase activity"/>
    <property type="evidence" value="ECO:0007669"/>
    <property type="project" value="InterPro"/>
</dbReference>
<feature type="domain" description="UDP-glucose/GDP-mannose dehydrogenase N-terminal" evidence="3">
    <location>
        <begin position="68"/>
        <end position="125"/>
    </location>
</feature>
<feature type="signal peptide" evidence="1">
    <location>
        <begin position="1"/>
        <end position="21"/>
    </location>
</feature>
<gene>
    <name evidence="4" type="ORF">BDW47DRAFT_109403</name>
</gene>
<keyword evidence="1" id="KW-0732">Signal</keyword>
<dbReference type="SUPFAM" id="SSF51735">
    <property type="entry name" value="NAD(P)-binding Rossmann-fold domains"/>
    <property type="match status" value="1"/>
</dbReference>
<dbReference type="Proteomes" id="UP000234585">
    <property type="component" value="Unassembled WGS sequence"/>
</dbReference>
<evidence type="ECO:0000259" key="2">
    <source>
        <dbReference type="Pfam" id="PF00984"/>
    </source>
</evidence>
<protein>
    <submittedName>
        <fullName evidence="4">Uncharacterized protein</fullName>
    </submittedName>
</protein>
<dbReference type="OrthoDB" id="5059218at2759"/>
<accession>A0A2I2F612</accession>
<evidence type="ECO:0000313" key="5">
    <source>
        <dbReference type="Proteomes" id="UP000234585"/>
    </source>
</evidence>
<dbReference type="GeneID" id="36520621"/>
<sequence>MLMMPLIPFLLILTGITLFLSRRRYTAVGARVAPPRVVVKGNTFSEIAEKPQPKAVESRKTDNVRSACVIGAGPSGVLTALVLAGQNPHVQFHVVDGDERRIAAWNSDRAPIGEPGVEELLFKQDAVLVDSIKSHRKLQQTDQGALPGHFPPPPRPRKLLNINFSTNVLGGIAAADLIFLSVDIPAITSTEGQQHDLDLSNLDTAIRAIAQVSRGYKIIVQRGAAPCGTVPYIKKMLKETASPSASFDVLSNPEFIFPGTMIHNLLYPPCVIIGHIFSEDSSPEALTALKRLYTSWIPEDRIVTMDAWSAELGKIATHALLAQQISAVNSLGLICKSTKADFNHVTRILGMTQPVGLGLGASTPMEVLCLENMAKEIGLHNVSEYWSRVLGMNGPQQVVQKS</sequence>
<evidence type="ECO:0000313" key="4">
    <source>
        <dbReference type="EMBL" id="PLB36063.1"/>
    </source>
</evidence>
<dbReference type="PANTHER" id="PTHR11374:SF57">
    <property type="entry name" value="DEHYDROGENASE UGD1, PUTATIVE (AFU_ORTHOLOGUE AFUA_8G00920)-RELATED"/>
    <property type="match status" value="1"/>
</dbReference>
<dbReference type="InterPro" id="IPR028356">
    <property type="entry name" value="UDPglc_DH_euk"/>
</dbReference>
<dbReference type="InterPro" id="IPR001732">
    <property type="entry name" value="UDP-Glc/GDP-Man_DH_N"/>
</dbReference>
<dbReference type="RefSeq" id="XP_024670075.1">
    <property type="nucleotide sequence ID" value="XM_024813461.1"/>
</dbReference>
<dbReference type="Pfam" id="PF00984">
    <property type="entry name" value="UDPG_MGDP_dh"/>
    <property type="match status" value="1"/>
</dbReference>
<dbReference type="Gene3D" id="3.40.50.720">
    <property type="entry name" value="NAD(P)-binding Rossmann-like Domain"/>
    <property type="match status" value="1"/>
</dbReference>
<feature type="domain" description="UDP-glucose/GDP-mannose dehydrogenase N-terminal" evidence="3">
    <location>
        <begin position="161"/>
        <end position="275"/>
    </location>
</feature>
<feature type="domain" description="UDP-glucose/GDP-mannose dehydrogenase dimerisation" evidence="2">
    <location>
        <begin position="308"/>
        <end position="393"/>
    </location>
</feature>
<proteinExistence type="predicted"/>
<dbReference type="GO" id="GO:0051287">
    <property type="term" value="F:NAD binding"/>
    <property type="evidence" value="ECO:0007669"/>
    <property type="project" value="InterPro"/>
</dbReference>
<dbReference type="STRING" id="41067.A0A2I2F612"/>